<comment type="caution">
    <text evidence="4">The sequence shown here is derived from an EMBL/GenBank/DDBJ whole genome shotgun (WGS) entry which is preliminary data.</text>
</comment>
<proteinExistence type="predicted"/>
<dbReference type="CDD" id="cd04301">
    <property type="entry name" value="NAT_SF"/>
    <property type="match status" value="1"/>
</dbReference>
<dbReference type="InterPro" id="IPR050832">
    <property type="entry name" value="Bact_Acetyltransf"/>
</dbReference>
<dbReference type="Gene3D" id="3.40.630.30">
    <property type="match status" value="1"/>
</dbReference>
<gene>
    <name evidence="4" type="ORF">H1164_13780</name>
</gene>
<dbReference type="EMBL" id="JACEIP010000024">
    <property type="protein sequence ID" value="MBA4543956.1"/>
    <property type="molecule type" value="Genomic_DNA"/>
</dbReference>
<dbReference type="SUPFAM" id="SSF55729">
    <property type="entry name" value="Acyl-CoA N-acyltransferases (Nat)"/>
    <property type="match status" value="1"/>
</dbReference>
<keyword evidence="1 4" id="KW-0808">Transferase</keyword>
<accession>A0A7W1XC83</accession>
<evidence type="ECO:0000256" key="2">
    <source>
        <dbReference type="ARBA" id="ARBA00023315"/>
    </source>
</evidence>
<dbReference type="InterPro" id="IPR000182">
    <property type="entry name" value="GNAT_dom"/>
</dbReference>
<evidence type="ECO:0000313" key="4">
    <source>
        <dbReference type="EMBL" id="MBA4543956.1"/>
    </source>
</evidence>
<dbReference type="InterPro" id="IPR016181">
    <property type="entry name" value="Acyl_CoA_acyltransferase"/>
</dbReference>
<dbReference type="GO" id="GO:0016747">
    <property type="term" value="F:acyltransferase activity, transferring groups other than amino-acyl groups"/>
    <property type="evidence" value="ECO:0007669"/>
    <property type="project" value="InterPro"/>
</dbReference>
<name>A0A7W1XC83_9BACL</name>
<sequence length="144" mass="16522">MSIEIKTVESETELQQAFSIRRTVFIHEQKVPEDLEMDEWEQSATHFLALEDGKPIGTCRLRWISSQEAKVERVAVLAHKRNTGAGRKLMLAVEETARLKEARAIRLNSQIQVVPFYEKLGYRTNGAPFFEAGIEHIPMIKELN</sequence>
<evidence type="ECO:0000259" key="3">
    <source>
        <dbReference type="PROSITE" id="PS51186"/>
    </source>
</evidence>
<keyword evidence="5" id="KW-1185">Reference proteome</keyword>
<keyword evidence="2" id="KW-0012">Acyltransferase</keyword>
<evidence type="ECO:0000256" key="1">
    <source>
        <dbReference type="ARBA" id="ARBA00022679"/>
    </source>
</evidence>
<evidence type="ECO:0000313" key="5">
    <source>
        <dbReference type="Proteomes" id="UP000530514"/>
    </source>
</evidence>
<dbReference type="RefSeq" id="WP_033101672.1">
    <property type="nucleotide sequence ID" value="NZ_JACEIP010000024.1"/>
</dbReference>
<dbReference type="AlphaFoldDB" id="A0A7W1XC83"/>
<dbReference type="PROSITE" id="PS51186">
    <property type="entry name" value="GNAT"/>
    <property type="match status" value="1"/>
</dbReference>
<organism evidence="4 5">
    <name type="scientific">Thermoactinomyces daqus</name>
    <dbReference type="NCBI Taxonomy" id="1329516"/>
    <lineage>
        <taxon>Bacteria</taxon>
        <taxon>Bacillati</taxon>
        <taxon>Bacillota</taxon>
        <taxon>Bacilli</taxon>
        <taxon>Bacillales</taxon>
        <taxon>Thermoactinomycetaceae</taxon>
        <taxon>Thermoactinomyces</taxon>
    </lineage>
</organism>
<dbReference type="Proteomes" id="UP000530514">
    <property type="component" value="Unassembled WGS sequence"/>
</dbReference>
<reference evidence="4 5" key="1">
    <citation type="submission" date="2020-07" db="EMBL/GenBank/DDBJ databases">
        <authorList>
            <person name="Feng H."/>
        </authorList>
    </citation>
    <scope>NUCLEOTIDE SEQUENCE [LARGE SCALE GENOMIC DNA]</scope>
    <source>
        <strain evidence="5">s-11</strain>
    </source>
</reference>
<dbReference type="PANTHER" id="PTHR43877:SF2">
    <property type="entry name" value="AMINOALKYLPHOSPHONATE N-ACETYLTRANSFERASE-RELATED"/>
    <property type="match status" value="1"/>
</dbReference>
<dbReference type="PANTHER" id="PTHR43877">
    <property type="entry name" value="AMINOALKYLPHOSPHONATE N-ACETYLTRANSFERASE-RELATED-RELATED"/>
    <property type="match status" value="1"/>
</dbReference>
<feature type="domain" description="N-acetyltransferase" evidence="3">
    <location>
        <begin position="3"/>
        <end position="144"/>
    </location>
</feature>
<dbReference type="Pfam" id="PF13673">
    <property type="entry name" value="Acetyltransf_10"/>
    <property type="match status" value="1"/>
</dbReference>
<dbReference type="OrthoDB" id="9796171at2"/>
<protein>
    <submittedName>
        <fullName evidence="4">GNAT family N-acetyltransferase</fullName>
    </submittedName>
</protein>